<proteinExistence type="predicted"/>
<comment type="caution">
    <text evidence="1">The sequence shown here is derived from an EMBL/GenBank/DDBJ whole genome shotgun (WGS) entry which is preliminary data.</text>
</comment>
<dbReference type="AlphaFoldDB" id="A0AAE1Q797"/>
<evidence type="ECO:0000313" key="1">
    <source>
        <dbReference type="EMBL" id="KAK4320830.1"/>
    </source>
</evidence>
<gene>
    <name evidence="1" type="ORF">Pmani_008317</name>
</gene>
<accession>A0AAE1Q797</accession>
<organism evidence="1 2">
    <name type="scientific">Petrolisthes manimaculis</name>
    <dbReference type="NCBI Taxonomy" id="1843537"/>
    <lineage>
        <taxon>Eukaryota</taxon>
        <taxon>Metazoa</taxon>
        <taxon>Ecdysozoa</taxon>
        <taxon>Arthropoda</taxon>
        <taxon>Crustacea</taxon>
        <taxon>Multicrustacea</taxon>
        <taxon>Malacostraca</taxon>
        <taxon>Eumalacostraca</taxon>
        <taxon>Eucarida</taxon>
        <taxon>Decapoda</taxon>
        <taxon>Pleocyemata</taxon>
        <taxon>Anomura</taxon>
        <taxon>Galatheoidea</taxon>
        <taxon>Porcellanidae</taxon>
        <taxon>Petrolisthes</taxon>
    </lineage>
</organism>
<dbReference type="EMBL" id="JAWZYT010000633">
    <property type="protein sequence ID" value="KAK4320830.1"/>
    <property type="molecule type" value="Genomic_DNA"/>
</dbReference>
<evidence type="ECO:0000313" key="2">
    <source>
        <dbReference type="Proteomes" id="UP001292094"/>
    </source>
</evidence>
<protein>
    <submittedName>
        <fullName evidence="1">Uncharacterized protein</fullName>
    </submittedName>
</protein>
<reference evidence="1" key="1">
    <citation type="submission" date="2023-11" db="EMBL/GenBank/DDBJ databases">
        <title>Genome assemblies of two species of porcelain crab, Petrolisthes cinctipes and Petrolisthes manimaculis (Anomura: Porcellanidae).</title>
        <authorList>
            <person name="Angst P."/>
        </authorList>
    </citation>
    <scope>NUCLEOTIDE SEQUENCE</scope>
    <source>
        <strain evidence="1">PB745_02</strain>
        <tissue evidence="1">Gill</tissue>
    </source>
</reference>
<name>A0AAE1Q797_9EUCA</name>
<dbReference type="Proteomes" id="UP001292094">
    <property type="component" value="Unassembled WGS sequence"/>
</dbReference>
<keyword evidence="2" id="KW-1185">Reference proteome</keyword>
<sequence length="74" mass="8635">MKRTSEGSTGENKCKSFEENKGTVRCEKDEWQKRNEDNTENWTPPVYVKGVPIPEYTKAFTTKARHGQAWERRG</sequence>